<evidence type="ECO:0000259" key="7">
    <source>
        <dbReference type="Pfam" id="PF02544"/>
    </source>
</evidence>
<dbReference type="InterPro" id="IPR039698">
    <property type="entry name" value="Dfg10/SRD5A3"/>
</dbReference>
<keyword evidence="5" id="KW-0560">Oxidoreductase</keyword>
<feature type="transmembrane region" description="Helical" evidence="5">
    <location>
        <begin position="12"/>
        <end position="37"/>
    </location>
</feature>
<dbReference type="PANTHER" id="PTHR14624">
    <property type="entry name" value="DFG10 PROTEIN"/>
    <property type="match status" value="1"/>
</dbReference>
<keyword evidence="4 5" id="KW-0472">Membrane</keyword>
<reference evidence="8" key="1">
    <citation type="journal article" date="2020" name="Stud. Mycol.">
        <title>101 Dothideomycetes genomes: a test case for predicting lifestyles and emergence of pathogens.</title>
        <authorList>
            <person name="Haridas S."/>
            <person name="Albert R."/>
            <person name="Binder M."/>
            <person name="Bloem J."/>
            <person name="Labutti K."/>
            <person name="Salamov A."/>
            <person name="Andreopoulos B."/>
            <person name="Baker S."/>
            <person name="Barry K."/>
            <person name="Bills G."/>
            <person name="Bluhm B."/>
            <person name="Cannon C."/>
            <person name="Castanera R."/>
            <person name="Culley D."/>
            <person name="Daum C."/>
            <person name="Ezra D."/>
            <person name="Gonzalez J."/>
            <person name="Henrissat B."/>
            <person name="Kuo A."/>
            <person name="Liang C."/>
            <person name="Lipzen A."/>
            <person name="Lutzoni F."/>
            <person name="Magnuson J."/>
            <person name="Mondo S."/>
            <person name="Nolan M."/>
            <person name="Ohm R."/>
            <person name="Pangilinan J."/>
            <person name="Park H.-J."/>
            <person name="Ramirez L."/>
            <person name="Alfaro M."/>
            <person name="Sun H."/>
            <person name="Tritt A."/>
            <person name="Yoshinaga Y."/>
            <person name="Zwiers L.-H."/>
            <person name="Turgeon B."/>
            <person name="Goodwin S."/>
            <person name="Spatafora J."/>
            <person name="Crous P."/>
            <person name="Grigoriev I."/>
        </authorList>
    </citation>
    <scope>NUCLEOTIDE SEQUENCE</scope>
    <source>
        <strain evidence="8">CBS 133067</strain>
    </source>
</reference>
<feature type="transmembrane region" description="Helical" evidence="5">
    <location>
        <begin position="207"/>
        <end position="224"/>
    </location>
</feature>
<keyword evidence="2 5" id="KW-0812">Transmembrane</keyword>
<feature type="transmembrane region" description="Helical" evidence="5">
    <location>
        <begin position="168"/>
        <end position="187"/>
    </location>
</feature>
<comment type="pathway">
    <text evidence="5">Protein modification; protein glycosylation.</text>
</comment>
<accession>A0A9P4MBW3</accession>
<comment type="caution">
    <text evidence="8">The sequence shown here is derived from an EMBL/GenBank/DDBJ whole genome shotgun (WGS) entry which is preliminary data.</text>
</comment>
<evidence type="ECO:0000256" key="4">
    <source>
        <dbReference type="ARBA" id="ARBA00023136"/>
    </source>
</evidence>
<protein>
    <recommendedName>
        <fullName evidence="5">Polyprenal reductase</fullName>
        <ecNumber evidence="5">1.3.1.94</ecNumber>
    </recommendedName>
</protein>
<feature type="domain" description="3-oxo-5-alpha-steroid 4-dehydrogenase C-terminal" evidence="7">
    <location>
        <begin position="207"/>
        <end position="330"/>
    </location>
</feature>
<dbReference type="GO" id="GO:0102389">
    <property type="term" value="F:polyprenol reductase activity"/>
    <property type="evidence" value="ECO:0007669"/>
    <property type="project" value="UniProtKB-UniRule"/>
</dbReference>
<dbReference type="GO" id="GO:0160198">
    <property type="term" value="F:polyprenal reductase activity"/>
    <property type="evidence" value="ECO:0007669"/>
    <property type="project" value="UniProtKB-EC"/>
</dbReference>
<evidence type="ECO:0000313" key="9">
    <source>
        <dbReference type="Proteomes" id="UP000799772"/>
    </source>
</evidence>
<dbReference type="EMBL" id="ML978123">
    <property type="protein sequence ID" value="KAF2101832.1"/>
    <property type="molecule type" value="Genomic_DNA"/>
</dbReference>
<evidence type="ECO:0000256" key="5">
    <source>
        <dbReference type="RuleBase" id="RU367081"/>
    </source>
</evidence>
<gene>
    <name evidence="8" type="ORF">NA57DRAFT_73272</name>
</gene>
<evidence type="ECO:0000256" key="3">
    <source>
        <dbReference type="ARBA" id="ARBA00022989"/>
    </source>
</evidence>
<dbReference type="AlphaFoldDB" id="A0A9P4MBW3"/>
<comment type="subcellular location">
    <subcellularLocation>
        <location evidence="1">Endomembrane system</location>
        <topology evidence="1">Multi-pass membrane protein</topology>
    </subcellularLocation>
    <subcellularLocation>
        <location evidence="5">Endoplasmic reticulum membrane</location>
    </subcellularLocation>
</comment>
<dbReference type="InterPro" id="IPR001104">
    <property type="entry name" value="3-oxo-5_a-steroid_4-DH_C"/>
</dbReference>
<name>A0A9P4MBW3_9PEZI</name>
<keyword evidence="5" id="KW-0521">NADP</keyword>
<comment type="function">
    <text evidence="5">Plays a key role in early steps of protein N-linked glycosylation by being involved in the conversion of polyprenol into dolichol. Acts as a polyprenal reductase that mediates the reduction of polyprenal into dolichal in a NADP-dependent mechanism. Dolichols are required for the synthesis of dolichol-linked monosaccharides and the oligosaccharide precursor used for N-glycosylation.</text>
</comment>
<evidence type="ECO:0000256" key="6">
    <source>
        <dbReference type="SAM" id="MobiDB-lite"/>
    </source>
</evidence>
<comment type="caution">
    <text evidence="5">Lacks conserved residue(s) required for the propagation of feature annotation.</text>
</comment>
<dbReference type="Proteomes" id="UP000799772">
    <property type="component" value="Unassembled WGS sequence"/>
</dbReference>
<dbReference type="EC" id="1.3.1.94" evidence="5"/>
<evidence type="ECO:0000313" key="8">
    <source>
        <dbReference type="EMBL" id="KAF2101832.1"/>
    </source>
</evidence>
<comment type="catalytic activity">
    <reaction evidence="5">
        <text>a di-trans,poly-cis-dolichal + NADP(+) = a di-trans,poly-cis-polyprenal + NADPH + H(+)</text>
        <dbReference type="Rhea" id="RHEA:80727"/>
        <dbReference type="Rhea" id="RHEA-COMP:19536"/>
        <dbReference type="Rhea" id="RHEA-COMP:19537"/>
        <dbReference type="ChEBI" id="CHEBI:15378"/>
        <dbReference type="ChEBI" id="CHEBI:57783"/>
        <dbReference type="ChEBI" id="CHEBI:58349"/>
        <dbReference type="ChEBI" id="CHEBI:231623"/>
        <dbReference type="ChEBI" id="CHEBI:231637"/>
        <dbReference type="EC" id="1.3.1.94"/>
    </reaction>
    <physiologicalReaction direction="right-to-left" evidence="5">
        <dbReference type="Rhea" id="RHEA:80729"/>
    </physiologicalReaction>
</comment>
<dbReference type="Pfam" id="PF02544">
    <property type="entry name" value="Steroid_dh"/>
    <property type="match status" value="1"/>
</dbReference>
<evidence type="ECO:0000256" key="2">
    <source>
        <dbReference type="ARBA" id="ARBA00022692"/>
    </source>
</evidence>
<sequence>MPDSSIAMLDSMTAAVDAVVVLRSIFILSAATVLFVYNVPAFRNRFLAYGARATSDPKNDPEKPASNGGERNGGGFSAFLDYFSTLTVPRSWFTHFYVASVASNLFWLYVIWTNSLPFRLLAESVDPARPSMDKMQIVILQMMMALQGCRRLYECVAFRTNSDSRMWVGHYIMGMLFYLAVGVGVWIEGSPCLLGRRPELSFAHRSWFLAAFICTGVLAIRSMWLQHKLHRYLYNLRTRPRGQANSNVAQPKYSLPDYGPFKATFTPHYLVEMSTYGYLTFMAAPEGHWANKTLSCALVLVVVNLGVTAIETREWYAKRFGEEAVKDRRVFPLLGLF</sequence>
<evidence type="ECO:0000256" key="1">
    <source>
        <dbReference type="ARBA" id="ARBA00004127"/>
    </source>
</evidence>
<dbReference type="GO" id="GO:0003865">
    <property type="term" value="F:3-oxo-5-alpha-steroid 4-dehydrogenase activity"/>
    <property type="evidence" value="ECO:0007669"/>
    <property type="project" value="TreeGrafter"/>
</dbReference>
<keyword evidence="3 5" id="KW-1133">Transmembrane helix</keyword>
<dbReference type="OrthoDB" id="541710at2759"/>
<feature type="region of interest" description="Disordered" evidence="6">
    <location>
        <begin position="53"/>
        <end position="72"/>
    </location>
</feature>
<dbReference type="GO" id="GO:0016095">
    <property type="term" value="P:polyprenol catabolic process"/>
    <property type="evidence" value="ECO:0007669"/>
    <property type="project" value="UniProtKB-UniRule"/>
</dbReference>
<dbReference type="GO" id="GO:0006488">
    <property type="term" value="P:dolichol-linked oligosaccharide biosynthetic process"/>
    <property type="evidence" value="ECO:0007669"/>
    <property type="project" value="UniProtKB-UniRule"/>
</dbReference>
<dbReference type="GO" id="GO:0005789">
    <property type="term" value="C:endoplasmic reticulum membrane"/>
    <property type="evidence" value="ECO:0007669"/>
    <property type="project" value="UniProtKB-SubCell"/>
</dbReference>
<keyword evidence="5" id="KW-0256">Endoplasmic reticulum</keyword>
<proteinExistence type="inferred from homology"/>
<keyword evidence="9" id="KW-1185">Reference proteome</keyword>
<organism evidence="8 9">
    <name type="scientific">Rhizodiscina lignyota</name>
    <dbReference type="NCBI Taxonomy" id="1504668"/>
    <lineage>
        <taxon>Eukaryota</taxon>
        <taxon>Fungi</taxon>
        <taxon>Dikarya</taxon>
        <taxon>Ascomycota</taxon>
        <taxon>Pezizomycotina</taxon>
        <taxon>Dothideomycetes</taxon>
        <taxon>Pleosporomycetidae</taxon>
        <taxon>Aulographales</taxon>
        <taxon>Rhizodiscinaceae</taxon>
        <taxon>Rhizodiscina</taxon>
    </lineage>
</organism>
<comment type="similarity">
    <text evidence="5">Belongs to the steroid 5-alpha reductase family. Polyprenal reductase subfamily.</text>
</comment>
<dbReference type="PANTHER" id="PTHR14624:SF0">
    <property type="entry name" value="POLYPRENOL REDUCTASE"/>
    <property type="match status" value="1"/>
</dbReference>